<dbReference type="GO" id="GO:0046872">
    <property type="term" value="F:metal ion binding"/>
    <property type="evidence" value="ECO:0007669"/>
    <property type="project" value="UniProtKB-KW"/>
</dbReference>
<feature type="coiled-coil region" evidence="15">
    <location>
        <begin position="846"/>
        <end position="901"/>
    </location>
</feature>
<keyword evidence="7" id="KW-0479">Metal-binding</keyword>
<evidence type="ECO:0000256" key="1">
    <source>
        <dbReference type="ARBA" id="ARBA00001947"/>
    </source>
</evidence>
<dbReference type="GO" id="GO:0043047">
    <property type="term" value="F:single-stranded telomeric DNA binding"/>
    <property type="evidence" value="ECO:0007669"/>
    <property type="project" value="TreeGrafter"/>
</dbReference>
<feature type="coiled-coil region" evidence="15">
    <location>
        <begin position="733"/>
        <end position="781"/>
    </location>
</feature>
<dbReference type="NCBIfam" id="TIGR00606">
    <property type="entry name" value="rad50"/>
    <property type="match status" value="1"/>
</dbReference>
<dbReference type="InterPro" id="IPR004584">
    <property type="entry name" value="Rad50_eukaryotes"/>
</dbReference>
<keyword evidence="11 15" id="KW-0175">Coiled coil</keyword>
<dbReference type="OrthoDB" id="18797at2759"/>
<dbReference type="STRING" id="576137.A0A1L7WRF1"/>
<evidence type="ECO:0000256" key="14">
    <source>
        <dbReference type="ARBA" id="ARBA00049360"/>
    </source>
</evidence>
<name>A0A1L7WRF1_9HELO</name>
<evidence type="ECO:0000313" key="18">
    <source>
        <dbReference type="EMBL" id="CZR55340.1"/>
    </source>
</evidence>
<feature type="coiled-coil region" evidence="15">
    <location>
        <begin position="596"/>
        <end position="680"/>
    </location>
</feature>
<feature type="coiled-coil region" evidence="15">
    <location>
        <begin position="487"/>
        <end position="537"/>
    </location>
</feature>
<evidence type="ECO:0000256" key="6">
    <source>
        <dbReference type="ARBA" id="ARBA00022454"/>
    </source>
</evidence>
<dbReference type="FunFam" id="3.40.50.300:FF:000947">
    <property type="entry name" value="DNA repair protein RAD50"/>
    <property type="match status" value="1"/>
</dbReference>
<evidence type="ECO:0000256" key="16">
    <source>
        <dbReference type="SAM" id="MobiDB-lite"/>
    </source>
</evidence>
<gene>
    <name evidence="18" type="ORF">PAC_05227</name>
</gene>
<organism evidence="18 19">
    <name type="scientific">Phialocephala subalpina</name>
    <dbReference type="NCBI Taxonomy" id="576137"/>
    <lineage>
        <taxon>Eukaryota</taxon>
        <taxon>Fungi</taxon>
        <taxon>Dikarya</taxon>
        <taxon>Ascomycota</taxon>
        <taxon>Pezizomycotina</taxon>
        <taxon>Leotiomycetes</taxon>
        <taxon>Helotiales</taxon>
        <taxon>Mollisiaceae</taxon>
        <taxon>Phialocephala</taxon>
        <taxon>Phialocephala fortinii species complex</taxon>
    </lineage>
</organism>
<keyword evidence="13" id="KW-0539">Nucleus</keyword>
<dbReference type="GO" id="GO:0003691">
    <property type="term" value="F:double-stranded telomeric DNA binding"/>
    <property type="evidence" value="ECO:0007669"/>
    <property type="project" value="TreeGrafter"/>
</dbReference>
<keyword evidence="9" id="KW-0378">Hydrolase</keyword>
<dbReference type="GO" id="GO:0007004">
    <property type="term" value="P:telomere maintenance via telomerase"/>
    <property type="evidence" value="ECO:0007669"/>
    <property type="project" value="TreeGrafter"/>
</dbReference>
<proteinExistence type="inferred from homology"/>
<feature type="coiled-coil region" evidence="15">
    <location>
        <begin position="958"/>
        <end position="1116"/>
    </location>
</feature>
<dbReference type="GO" id="GO:0000794">
    <property type="term" value="C:condensed nuclear chromosome"/>
    <property type="evidence" value="ECO:0007669"/>
    <property type="project" value="TreeGrafter"/>
</dbReference>
<comment type="similarity">
    <text evidence="4">Belongs to the SMC family. RAD50 subfamily.</text>
</comment>
<dbReference type="SUPFAM" id="SSF52540">
    <property type="entry name" value="P-loop containing nucleoside triphosphate hydrolases"/>
    <property type="match status" value="1"/>
</dbReference>
<comment type="subcellular location">
    <subcellularLocation>
        <location evidence="3">Chromosome</location>
    </subcellularLocation>
    <subcellularLocation>
        <location evidence="2">Nucleus</location>
    </subcellularLocation>
</comment>
<dbReference type="PANTHER" id="PTHR18867">
    <property type="entry name" value="RAD50"/>
    <property type="match status" value="1"/>
</dbReference>
<dbReference type="GO" id="GO:0006302">
    <property type="term" value="P:double-strand break repair"/>
    <property type="evidence" value="ECO:0007669"/>
    <property type="project" value="InterPro"/>
</dbReference>
<dbReference type="GO" id="GO:0051880">
    <property type="term" value="F:G-quadruplex DNA binding"/>
    <property type="evidence" value="ECO:0007669"/>
    <property type="project" value="TreeGrafter"/>
</dbReference>
<comment type="cofactor">
    <cofactor evidence="1">
        <name>Zn(2+)</name>
        <dbReference type="ChEBI" id="CHEBI:29105"/>
    </cofactor>
</comment>
<keyword evidence="12" id="KW-0234">DNA repair</keyword>
<dbReference type="FunFam" id="3.40.50.300:FF:001195">
    <property type="entry name" value="DNA repair protein rad50"/>
    <property type="match status" value="1"/>
</dbReference>
<keyword evidence="6" id="KW-0158">Chromosome</keyword>
<feature type="domain" description="Rad50/SbcC-type AAA" evidence="17">
    <location>
        <begin position="20"/>
        <end position="246"/>
    </location>
</feature>
<dbReference type="GO" id="GO:0000722">
    <property type="term" value="P:telomere maintenance via recombination"/>
    <property type="evidence" value="ECO:0007669"/>
    <property type="project" value="TreeGrafter"/>
</dbReference>
<accession>A0A1L7WRF1</accession>
<keyword evidence="10" id="KW-0862">Zinc</keyword>
<evidence type="ECO:0000259" key="17">
    <source>
        <dbReference type="Pfam" id="PF13476"/>
    </source>
</evidence>
<evidence type="ECO:0000256" key="10">
    <source>
        <dbReference type="ARBA" id="ARBA00022833"/>
    </source>
</evidence>
<dbReference type="GO" id="GO:0016887">
    <property type="term" value="F:ATP hydrolysis activity"/>
    <property type="evidence" value="ECO:0007669"/>
    <property type="project" value="InterPro"/>
</dbReference>
<evidence type="ECO:0000256" key="3">
    <source>
        <dbReference type="ARBA" id="ARBA00004286"/>
    </source>
</evidence>
<evidence type="ECO:0000256" key="13">
    <source>
        <dbReference type="ARBA" id="ARBA00023242"/>
    </source>
</evidence>
<dbReference type="InterPro" id="IPR038729">
    <property type="entry name" value="Rad50/SbcC_AAA"/>
</dbReference>
<evidence type="ECO:0000256" key="7">
    <source>
        <dbReference type="ARBA" id="ARBA00022723"/>
    </source>
</evidence>
<keyword evidence="19" id="KW-1185">Reference proteome</keyword>
<dbReference type="Gene3D" id="3.40.50.300">
    <property type="entry name" value="P-loop containing nucleotide triphosphate hydrolases"/>
    <property type="match status" value="2"/>
</dbReference>
<dbReference type="Proteomes" id="UP000184330">
    <property type="component" value="Unassembled WGS sequence"/>
</dbReference>
<evidence type="ECO:0000256" key="9">
    <source>
        <dbReference type="ARBA" id="ARBA00022801"/>
    </source>
</evidence>
<dbReference type="GO" id="GO:0030870">
    <property type="term" value="C:Mre11 complex"/>
    <property type="evidence" value="ECO:0007669"/>
    <property type="project" value="InterPro"/>
</dbReference>
<dbReference type="InterPro" id="IPR027417">
    <property type="entry name" value="P-loop_NTPase"/>
</dbReference>
<dbReference type="PANTHER" id="PTHR18867:SF12">
    <property type="entry name" value="DNA REPAIR PROTEIN RAD50"/>
    <property type="match status" value="1"/>
</dbReference>
<evidence type="ECO:0000256" key="8">
    <source>
        <dbReference type="ARBA" id="ARBA00022763"/>
    </source>
</evidence>
<reference evidence="18 19" key="1">
    <citation type="submission" date="2016-03" db="EMBL/GenBank/DDBJ databases">
        <authorList>
            <person name="Ploux O."/>
        </authorList>
    </citation>
    <scope>NUCLEOTIDE SEQUENCE [LARGE SCALE GENOMIC DNA]</scope>
    <source>
        <strain evidence="18 19">UAMH 11012</strain>
    </source>
</reference>
<dbReference type="EMBL" id="FJOG01000006">
    <property type="protein sequence ID" value="CZR55340.1"/>
    <property type="molecule type" value="Genomic_DNA"/>
</dbReference>
<evidence type="ECO:0000256" key="15">
    <source>
        <dbReference type="SAM" id="Coils"/>
    </source>
</evidence>
<evidence type="ECO:0000256" key="2">
    <source>
        <dbReference type="ARBA" id="ARBA00004123"/>
    </source>
</evidence>
<dbReference type="Pfam" id="PF13476">
    <property type="entry name" value="AAA_23"/>
    <property type="match status" value="1"/>
</dbReference>
<evidence type="ECO:0000313" key="19">
    <source>
        <dbReference type="Proteomes" id="UP000184330"/>
    </source>
</evidence>
<protein>
    <recommendedName>
        <fullName evidence="5">DNA repair protein RAD50</fullName>
    </recommendedName>
</protein>
<sequence length="1327" mass="151268">MREIFETTNTDPDGAASIEKLQILGVRSFDHRGSGQRIEFKAPLTLIVGYNGSGKTTIIESLKYAATGSLPPNAKKEGAFVHDPKLAVEPEVLAQVRLQFKNALGYRIVVTRSLSCTVKKGGKYSQHTLESNLTIDNDGERTNLSNKNMQMDQAVPFYMGVSAAILENVIFCHQEDSLWPMSEPGLLKRKFDEIFEAQKYTKAIESLYKMKKKHADALKLFINEEKHSKENNNKAKRMQKKITNLSDAIDIKKEQIRGLERAMAETDELAAEKHRLATDAHGIVGALENKKQQETNIEYTLETLRNTLQDRDEPTAVLESMLAEYDESMRHNQQRADGYLQQYKEIQDSEATSRRQLGEKQREKGQHAAQKENHEANLRNRAELIRDSARVHSIRGYDGDLDDDTIKEFLDQVDRSLAKKEKEVSNIKADTAKDVRQHQESITDISDRKASRLQEKVTAKQQIKANDKAIQSKQAEMNSIRMDEGTRAALETSHRETEENLEKAKSAYQAADWDTKLSAEKKVLLELEGQLARLGQELMQRTKTMKDTAALDLAKKEAQQAQRSLTTMVSTYSEQLNKVVGNWTPESLQRDYQVVLDQVERSLADAKAQQEGANRDEHDNSFRLKTLKADLAKKNAEMESCKNALLGSIVLEDDKPITSIDEYLRELKSLEAERDETQKILDSRSYVSDYYKKSLTVVNTKNCCNLCDRAFANTNEKRSATDKINKLLEKYVKGELEQELKLITDDLEKAQKVRPQYDIWKRLFEVDIPALEKEIQKMEDKSRSLISSCEKQDEIVSSQESNKRDVAALATTVNDITKYCAEILKQEDRITQLSSQQKLVGSSLSLEEIEDKQEVCSDQIKAAKGKVDKISAERETAKTEINDLEREAGRILNKLNSAQHLMEKKQLLSDSISNLNDLSTKQRQVIKDADESLEKLEPDLAKAQALRDDTQRRGDEKIQVAQREKDKLNQTVNKLKLLEDSINNYLNNGGPGKLAACDRAIKALDHDLERLESERLDVTTKNNEVKALINDGENIKRSIKDNLQYRKSLADLEGIQEEIRELESRNSVDDYNRLHKEANALDNKRIKLNSDRDRLYTQMSSENQQLEYDIKEWELEYAGAATKWREDNIKVQTTRAAVEDLTKCNKALDKAIIQFHALKMEEVNSIAGELWRSTYQGTDVDTIMIKSEDDEGTANRKAYNYRVVMVKQDAELDMRGRCSAGQKVLASIIIRLALAESFGVSCGVIALDEPTTNLDVDNIKALAISLNQIIKNRKHQKNFQLVIITHDETFIKEMKCRDFTDEYWRVYRNGEQNSEIKKQDLALIDDD</sequence>
<evidence type="ECO:0000256" key="5">
    <source>
        <dbReference type="ARBA" id="ARBA00017893"/>
    </source>
</evidence>
<feature type="coiled-coil region" evidence="15">
    <location>
        <begin position="235"/>
        <end position="279"/>
    </location>
</feature>
<keyword evidence="8" id="KW-0227">DNA damage</keyword>
<feature type="region of interest" description="Disordered" evidence="16">
    <location>
        <begin position="350"/>
        <end position="379"/>
    </location>
</feature>
<comment type="catalytic activity">
    <reaction evidence="14">
        <text>ATP + H2O = ADP + phosphate + H(+)</text>
        <dbReference type="Rhea" id="RHEA:13065"/>
        <dbReference type="ChEBI" id="CHEBI:15377"/>
        <dbReference type="ChEBI" id="CHEBI:15378"/>
        <dbReference type="ChEBI" id="CHEBI:30616"/>
        <dbReference type="ChEBI" id="CHEBI:43474"/>
        <dbReference type="ChEBI" id="CHEBI:456216"/>
    </reaction>
</comment>
<evidence type="ECO:0000256" key="11">
    <source>
        <dbReference type="ARBA" id="ARBA00023054"/>
    </source>
</evidence>
<evidence type="ECO:0000256" key="12">
    <source>
        <dbReference type="ARBA" id="ARBA00023204"/>
    </source>
</evidence>
<evidence type="ECO:0000256" key="4">
    <source>
        <dbReference type="ARBA" id="ARBA00009439"/>
    </source>
</evidence>
<dbReference type="GO" id="GO:0070192">
    <property type="term" value="P:chromosome organization involved in meiotic cell cycle"/>
    <property type="evidence" value="ECO:0007669"/>
    <property type="project" value="TreeGrafter"/>
</dbReference>